<keyword evidence="8" id="KW-0902">Two-component regulatory system</keyword>
<dbReference type="Pfam" id="PF13426">
    <property type="entry name" value="PAS_9"/>
    <property type="match status" value="2"/>
</dbReference>
<proteinExistence type="predicted"/>
<dbReference type="Gene3D" id="3.30.450.20">
    <property type="entry name" value="PAS domain"/>
    <property type="match status" value="12"/>
</dbReference>
<keyword evidence="6" id="KW-0418">Kinase</keyword>
<evidence type="ECO:0000259" key="13">
    <source>
        <dbReference type="PROSITE" id="PS50109"/>
    </source>
</evidence>
<dbReference type="InterPro" id="IPR005467">
    <property type="entry name" value="His_kinase_dom"/>
</dbReference>
<dbReference type="Gene3D" id="3.40.50.2300">
    <property type="match status" value="1"/>
</dbReference>
<dbReference type="Pfam" id="PF00989">
    <property type="entry name" value="PAS"/>
    <property type="match status" value="2"/>
</dbReference>
<accession>A0A1I2G3L7</accession>
<reference evidence="18" key="1">
    <citation type="submission" date="2016-10" db="EMBL/GenBank/DDBJ databases">
        <authorList>
            <person name="Varghese N."/>
            <person name="Submissions S."/>
        </authorList>
    </citation>
    <scope>NUCLEOTIDE SEQUENCE [LARGE SCALE GENOMIC DNA]</scope>
    <source>
        <strain evidence="18">CGMCC 1.9227</strain>
    </source>
</reference>
<dbReference type="InterPro" id="IPR003661">
    <property type="entry name" value="HisK_dim/P_dom"/>
</dbReference>
<dbReference type="CDD" id="cd00130">
    <property type="entry name" value="PAS"/>
    <property type="match status" value="11"/>
</dbReference>
<dbReference type="GO" id="GO:0005524">
    <property type="term" value="F:ATP binding"/>
    <property type="evidence" value="ECO:0007669"/>
    <property type="project" value="UniProtKB-KW"/>
</dbReference>
<feature type="domain" description="PAS" evidence="15">
    <location>
        <begin position="1483"/>
        <end position="1553"/>
    </location>
</feature>
<dbReference type="OrthoDB" id="9811889at2"/>
<dbReference type="SUPFAM" id="SSF55874">
    <property type="entry name" value="ATPase domain of HSP90 chaperone/DNA topoisomerase II/histidine kinase"/>
    <property type="match status" value="1"/>
</dbReference>
<feature type="domain" description="PAS" evidence="15">
    <location>
        <begin position="1363"/>
        <end position="1433"/>
    </location>
</feature>
<dbReference type="PROSITE" id="PS50110">
    <property type="entry name" value="RESPONSE_REGULATORY"/>
    <property type="match status" value="1"/>
</dbReference>
<dbReference type="GO" id="GO:0000155">
    <property type="term" value="F:phosphorelay sensor kinase activity"/>
    <property type="evidence" value="ECO:0007669"/>
    <property type="project" value="InterPro"/>
</dbReference>
<dbReference type="CDD" id="cd16922">
    <property type="entry name" value="HATPase_EvgS-ArcB-TorS-like"/>
    <property type="match status" value="1"/>
</dbReference>
<sequence>MSINKAKLTYNELLKKTEEQELEIIRLAKKGHSLTNFEFYVKESLDLLCISGIDGYFKEINPAFIKKLGYSEKEILAKPLVSFIHPDDVDRTTLEIDLLSKGNTSINFENRYFKKNGEITIIQWTSGIDSSGKFNYSIGRDITELRKTQENLVENEKLLNEAQKIAKIGSWEFIFFNKKMIWSEELYSLYEIEKKPNQNLFQIYLNFFNKEDIVSFQNKIDKAIIDKEPFEFEQAALFSDKVKWFNIIVFPVIDSNGKVEAIRGNIQDISLKKQIVEALKAKEKAEVDFKLKVIEEKSNAKFKNYIENAPDGVFVLDEKGNYLEANHAATILTGYSKEELLTMKFDDVSTLDSVEDYFKEFQNLLDNGIAKKQIKAIHKNGEIKWWSVEVVRLSKNRFLGFVKDITESKKALETIKNNDKYFRALVENNEGIITVLDENLKTLFRSSSSERITGYSQKEFTTISDSEYFHPDYIDYVNQKLKETFKSPGVLNPMLFQVKHKKGHYIWLEGVLTNRLNDNGVKLIIANLRDITEGKIAQDKIEQSEKRFRALVENNEGIITVLDKNLKALFRSPSSLRITGYSNEELKKISNKDYFHPDYIDYIDKEIQKTLENPGVPNPVLFRVQHKKGHHIWLEGVINNLLDNSSVNGIVSNLREVTEQKEAIEILREERDKFAKIAATSPGLIYSMRQNKDGSLSYPYASDAIEEIYGFTYEDIKNDSNAIFALIHQDDIGHVMESIKITTSKLVPLKVQYRYLHLTKGLVWHEMNSLPVLESEERVIFHGIVTDITERIEAEQKLIKANRLYLFISQINQMIVRTTDEQILFKEACTIAVELGKFKVAWIGLVDENTKKVVPRMIVGEDMGHLAKIKMISTEDVSQGKGPCGIAVREARYVVCNDIENDPMMLLWKEEALERGFFSLIVVPIKKFGKVIGIFSVYASEKNFFDSEEISLLEEATSDVAFALEIFDKEASRKKAEEAVLESQERYHTLTEVSPVGIFRTDVNGLTTYVNPHWRQISGLSLQEALGNGWLKAVHEEDKNSILKGWENATTNQQNSLSEYRFVRQDGSVAWVMGQALPEYNVKNEIVGYIGTITDITERKTAESIILREKKLSESIINNLPGIFYLYDKSGNFVKWNKNFEEVTGFNNDEISQMTPTDFYDVADKERIRERLKAVFEKNLPDIEVDLFTKNKNKIPYYISSHVIDYEGKRCLLGMGIDLTERKKAEAKIKIANERFEMISAATNDAVFEVDLITGESWNNKTFADLLGFGNSEPDGVKNTTIWRSKVHPDDRERVIKKLEDFCAGTTNLWSDEFRFQKSDGTYGIFYDRGLISRDESGKAIRLNGALTEITELKDIKEQLLNSEEKYRSLIEQASDAIFINDVAGDLLEVNESACFLLGYSKEELCTKNITDLYTIDELKCRPIMIEELLHGEKTLIDRTMLHKDGTLISVEITAKMIADGRIVAIVRDVSTRKKSENEFRKIHKKLEAILGAIPDLLFEVDIKGKIFNYHFRQDDLLALSPDVFLGKSFSEVLPPDVSNLCISAIREASEKGYSTGRQYSLQLATGRHWFELSIAPMKESDEHETHFICLSRDITGAKQSDNALLKSEERYRGLLNNLDAGIVVHAPDTSIVVNNIKAAELLGLSDNQIKGIAAYDPTWNFLNEDNSVMSIAEYPVNQIVVTKQALKNFTIGVSRPITNDVVWLLINGYPDIDANGAIYEIVISFIDITEQKVMERELVKAKELAESANKAKTYFLANMSHEIRTPLNGIIGFTHLLIKSNLKKNQSAYMKTVNESAISLMEIVNDVLDFSKIESGKLELNNEEINLFKLTDQVINLFKYQADQKKIDLILNINKNTPQYILADSVRLKQILVNLLSNAIKFTNFGEIRLDIDEIDTIDQKWSVIKFSVKDSGVGIKSGNNEKIFNSFVQEDNSTNRKFGGTGLGLAISNQLLDLMDSKVELISKYGDGSDFYFIVKFKKTNHVKNKNQLLSKTAKNNALFLITKLADKKVLIVEDNKINMLLAKTLVKNIITNCTVIEAKDGNEALEMYKKERPDVILMDIQMPNKNGYEATNEIRQIIGAEHIPIIAITAGIMVEDKKKCLEAGMNDYLPKPIIQSDLENMLHIWLDKN</sequence>
<dbReference type="SUPFAM" id="SSF47384">
    <property type="entry name" value="Homodimeric domain of signal transducing histidine kinase"/>
    <property type="match status" value="1"/>
</dbReference>
<dbReference type="InterPro" id="IPR000014">
    <property type="entry name" value="PAS"/>
</dbReference>
<dbReference type="CDD" id="cd17546">
    <property type="entry name" value="REC_hyHK_CKI1_RcsC-like"/>
    <property type="match status" value="1"/>
</dbReference>
<feature type="domain" description="Histidine kinase" evidence="13">
    <location>
        <begin position="1759"/>
        <end position="1981"/>
    </location>
</feature>
<evidence type="ECO:0000256" key="8">
    <source>
        <dbReference type="ARBA" id="ARBA00023012"/>
    </source>
</evidence>
<dbReference type="PROSITE" id="PS50112">
    <property type="entry name" value="PAS"/>
    <property type="match status" value="11"/>
</dbReference>
<dbReference type="Pfam" id="PF08447">
    <property type="entry name" value="PAS_3"/>
    <property type="match status" value="6"/>
</dbReference>
<dbReference type="SMART" id="SM00448">
    <property type="entry name" value="REC"/>
    <property type="match status" value="1"/>
</dbReference>
<feature type="domain" description="PAC" evidence="16">
    <location>
        <begin position="1056"/>
        <end position="1108"/>
    </location>
</feature>
<dbReference type="SMART" id="SM00387">
    <property type="entry name" value="HATPase_c"/>
    <property type="match status" value="1"/>
</dbReference>
<dbReference type="Pfam" id="PF00512">
    <property type="entry name" value="HisKA"/>
    <property type="match status" value="1"/>
</dbReference>
<dbReference type="GO" id="GO:0006355">
    <property type="term" value="P:regulation of DNA-templated transcription"/>
    <property type="evidence" value="ECO:0007669"/>
    <property type="project" value="InterPro"/>
</dbReference>
<evidence type="ECO:0000256" key="10">
    <source>
        <dbReference type="ARBA" id="ARBA00068150"/>
    </source>
</evidence>
<evidence type="ECO:0000313" key="18">
    <source>
        <dbReference type="Proteomes" id="UP000198596"/>
    </source>
</evidence>
<dbReference type="RefSeq" id="WP_091205485.1">
    <property type="nucleotide sequence ID" value="NZ_FONQ01000009.1"/>
</dbReference>
<dbReference type="CDD" id="cd00082">
    <property type="entry name" value="HisKA"/>
    <property type="match status" value="1"/>
</dbReference>
<feature type="domain" description="PAS" evidence="15">
    <location>
        <begin position="544"/>
        <end position="614"/>
    </location>
</feature>
<dbReference type="FunFam" id="1.10.287.130:FF:000002">
    <property type="entry name" value="Two-component osmosensing histidine kinase"/>
    <property type="match status" value="1"/>
</dbReference>
<dbReference type="Pfam" id="PF00072">
    <property type="entry name" value="Response_reg"/>
    <property type="match status" value="1"/>
</dbReference>
<dbReference type="Gene3D" id="3.30.565.10">
    <property type="entry name" value="Histidine kinase-like ATPase, C-terminal domain"/>
    <property type="match status" value="1"/>
</dbReference>
<evidence type="ECO:0000259" key="15">
    <source>
        <dbReference type="PROSITE" id="PS50112"/>
    </source>
</evidence>
<dbReference type="InterPro" id="IPR013767">
    <property type="entry name" value="PAS_fold"/>
</dbReference>
<evidence type="ECO:0000256" key="11">
    <source>
        <dbReference type="PROSITE-ProRule" id="PRU00169"/>
    </source>
</evidence>
<dbReference type="Pfam" id="PF13185">
    <property type="entry name" value="GAF_2"/>
    <property type="match status" value="1"/>
</dbReference>
<dbReference type="InterPro" id="IPR003018">
    <property type="entry name" value="GAF"/>
</dbReference>
<evidence type="ECO:0000256" key="6">
    <source>
        <dbReference type="ARBA" id="ARBA00022777"/>
    </source>
</evidence>
<evidence type="ECO:0000313" key="17">
    <source>
        <dbReference type="EMBL" id="SFF11570.1"/>
    </source>
</evidence>
<dbReference type="SMART" id="SM00065">
    <property type="entry name" value="GAF"/>
    <property type="match status" value="1"/>
</dbReference>
<feature type="domain" description="PAS" evidence="15">
    <location>
        <begin position="1232"/>
        <end position="1306"/>
    </location>
</feature>
<feature type="domain" description="PAS" evidence="15">
    <location>
        <begin position="298"/>
        <end position="368"/>
    </location>
</feature>
<dbReference type="FunFam" id="3.30.565.10:FF:000010">
    <property type="entry name" value="Sensor histidine kinase RcsC"/>
    <property type="match status" value="1"/>
</dbReference>
<dbReference type="InterPro" id="IPR013655">
    <property type="entry name" value="PAS_fold_3"/>
</dbReference>
<dbReference type="InterPro" id="IPR052162">
    <property type="entry name" value="Sensor_kinase/Photoreceptor"/>
</dbReference>
<evidence type="ECO:0000256" key="2">
    <source>
        <dbReference type="ARBA" id="ARBA00012438"/>
    </source>
</evidence>
<feature type="domain" description="PAC" evidence="16">
    <location>
        <begin position="228"/>
        <end position="281"/>
    </location>
</feature>
<comment type="catalytic activity">
    <reaction evidence="1">
        <text>ATP + protein L-histidine = ADP + protein N-phospho-L-histidine.</text>
        <dbReference type="EC" id="2.7.13.3"/>
    </reaction>
</comment>
<keyword evidence="3 11" id="KW-0597">Phosphoprotein</keyword>
<dbReference type="PROSITE" id="PS50113">
    <property type="entry name" value="PAC"/>
    <property type="match status" value="7"/>
</dbReference>
<comment type="subunit">
    <text evidence="9">At low DSF concentrations, interacts with RpfF.</text>
</comment>
<dbReference type="EMBL" id="FONQ01000009">
    <property type="protein sequence ID" value="SFF11570.1"/>
    <property type="molecule type" value="Genomic_DNA"/>
</dbReference>
<dbReference type="InterPro" id="IPR011006">
    <property type="entry name" value="CheY-like_superfamily"/>
</dbReference>
<evidence type="ECO:0000256" key="7">
    <source>
        <dbReference type="ARBA" id="ARBA00022840"/>
    </source>
</evidence>
<protein>
    <recommendedName>
        <fullName evidence="10">Sensory/regulatory protein RpfC</fullName>
        <ecNumber evidence="2">2.7.13.3</ecNumber>
    </recommendedName>
</protein>
<dbReference type="InterPro" id="IPR036097">
    <property type="entry name" value="HisK_dim/P_sf"/>
</dbReference>
<dbReference type="InterPro" id="IPR003594">
    <property type="entry name" value="HATPase_dom"/>
</dbReference>
<keyword evidence="5" id="KW-0547">Nucleotide-binding</keyword>
<keyword evidence="4" id="KW-0808">Transferase</keyword>
<dbReference type="SUPFAM" id="SSF52172">
    <property type="entry name" value="CheY-like"/>
    <property type="match status" value="1"/>
</dbReference>
<dbReference type="InterPro" id="IPR001610">
    <property type="entry name" value="PAC"/>
</dbReference>
<dbReference type="SMART" id="SM00388">
    <property type="entry name" value="HisKA"/>
    <property type="match status" value="1"/>
</dbReference>
<dbReference type="EC" id="2.7.13.3" evidence="2"/>
<evidence type="ECO:0000256" key="5">
    <source>
        <dbReference type="ARBA" id="ARBA00022741"/>
    </source>
</evidence>
<dbReference type="SUPFAM" id="SSF55781">
    <property type="entry name" value="GAF domain-like"/>
    <property type="match status" value="1"/>
</dbReference>
<feature type="domain" description="PAC" evidence="16">
    <location>
        <begin position="492"/>
        <end position="543"/>
    </location>
</feature>
<feature type="domain" description="PAS" evidence="15">
    <location>
        <begin position="1109"/>
        <end position="1179"/>
    </location>
</feature>
<feature type="domain" description="PAS" evidence="15">
    <location>
        <begin position="983"/>
        <end position="1053"/>
    </location>
</feature>
<dbReference type="NCBIfam" id="TIGR00229">
    <property type="entry name" value="sensory_box"/>
    <property type="match status" value="10"/>
</dbReference>
<dbReference type="Pfam" id="PF02518">
    <property type="entry name" value="HATPase_c"/>
    <property type="match status" value="1"/>
</dbReference>
<feature type="domain" description="PAC" evidence="16">
    <location>
        <begin position="1688"/>
        <end position="1741"/>
    </location>
</feature>
<keyword evidence="7" id="KW-0067">ATP-binding</keyword>
<dbReference type="Gene3D" id="3.30.450.40">
    <property type="match status" value="1"/>
</dbReference>
<feature type="domain" description="PAC" evidence="16">
    <location>
        <begin position="1310"/>
        <end position="1362"/>
    </location>
</feature>
<dbReference type="Gene3D" id="1.10.287.130">
    <property type="match status" value="1"/>
</dbReference>
<dbReference type="InterPro" id="IPR001789">
    <property type="entry name" value="Sig_transdc_resp-reg_receiver"/>
</dbReference>
<feature type="domain" description="Response regulatory" evidence="14">
    <location>
        <begin position="2011"/>
        <end position="2129"/>
    </location>
</feature>
<dbReference type="InterPro" id="IPR036890">
    <property type="entry name" value="HATPase_C_sf"/>
</dbReference>
<dbReference type="PANTHER" id="PTHR43304:SF1">
    <property type="entry name" value="PAC DOMAIN-CONTAINING PROTEIN"/>
    <property type="match status" value="1"/>
</dbReference>
<dbReference type="InterPro" id="IPR004358">
    <property type="entry name" value="Sig_transdc_His_kin-like_C"/>
</dbReference>
<evidence type="ECO:0000256" key="9">
    <source>
        <dbReference type="ARBA" id="ARBA00064003"/>
    </source>
</evidence>
<dbReference type="STRING" id="935223.SAMN04488131_10924"/>
<dbReference type="PANTHER" id="PTHR43304">
    <property type="entry name" value="PHYTOCHROME-LIKE PROTEIN CPH1"/>
    <property type="match status" value="1"/>
</dbReference>
<evidence type="ECO:0000259" key="16">
    <source>
        <dbReference type="PROSITE" id="PS50113"/>
    </source>
</evidence>
<gene>
    <name evidence="17" type="ORF">SAMN04488131_10924</name>
</gene>
<feature type="coiled-coil region" evidence="12">
    <location>
        <begin position="3"/>
        <end position="30"/>
    </location>
</feature>
<dbReference type="InterPro" id="IPR029016">
    <property type="entry name" value="GAF-like_dom_sf"/>
</dbReference>
<feature type="modified residue" description="4-aspartylphosphate" evidence="11">
    <location>
        <position position="2062"/>
    </location>
</feature>
<evidence type="ECO:0000256" key="4">
    <source>
        <dbReference type="ARBA" id="ARBA00022679"/>
    </source>
</evidence>
<dbReference type="InterPro" id="IPR000700">
    <property type="entry name" value="PAS-assoc_C"/>
</dbReference>
<evidence type="ECO:0000256" key="1">
    <source>
        <dbReference type="ARBA" id="ARBA00000085"/>
    </source>
</evidence>
<dbReference type="Proteomes" id="UP000198596">
    <property type="component" value="Unassembled WGS sequence"/>
</dbReference>
<dbReference type="PRINTS" id="PR00344">
    <property type="entry name" value="BCTRLSENSOR"/>
</dbReference>
<keyword evidence="18" id="KW-1185">Reference proteome</keyword>
<evidence type="ECO:0000256" key="12">
    <source>
        <dbReference type="SAM" id="Coils"/>
    </source>
</evidence>
<keyword evidence="12" id="KW-0175">Coiled coil</keyword>
<feature type="domain" description="PAS" evidence="15">
    <location>
        <begin position="54"/>
        <end position="103"/>
    </location>
</feature>
<feature type="domain" description="PAC" evidence="16">
    <location>
        <begin position="749"/>
        <end position="800"/>
    </location>
</feature>
<dbReference type="Pfam" id="PF08448">
    <property type="entry name" value="PAS_4"/>
    <property type="match status" value="1"/>
</dbReference>
<evidence type="ECO:0000256" key="3">
    <source>
        <dbReference type="ARBA" id="ARBA00022553"/>
    </source>
</evidence>
<feature type="domain" description="PAS" evidence="15">
    <location>
        <begin position="670"/>
        <end position="746"/>
    </location>
</feature>
<feature type="domain" description="PAS" evidence="15">
    <location>
        <begin position="418"/>
        <end position="488"/>
    </location>
</feature>
<organism evidence="17 18">
    <name type="scientific">Flavobacterium xueshanense</name>
    <dbReference type="NCBI Taxonomy" id="935223"/>
    <lineage>
        <taxon>Bacteria</taxon>
        <taxon>Pseudomonadati</taxon>
        <taxon>Bacteroidota</taxon>
        <taxon>Flavobacteriia</taxon>
        <taxon>Flavobacteriales</taxon>
        <taxon>Flavobacteriaceae</taxon>
        <taxon>Flavobacterium</taxon>
    </lineage>
</organism>
<dbReference type="SUPFAM" id="SSF55785">
    <property type="entry name" value="PYP-like sensor domain (PAS domain)"/>
    <property type="match status" value="12"/>
</dbReference>
<dbReference type="PROSITE" id="PS50109">
    <property type="entry name" value="HIS_KIN"/>
    <property type="match status" value="1"/>
</dbReference>
<evidence type="ECO:0000259" key="14">
    <source>
        <dbReference type="PROSITE" id="PS50110"/>
    </source>
</evidence>
<dbReference type="SMART" id="SM00086">
    <property type="entry name" value="PAC"/>
    <property type="match status" value="12"/>
</dbReference>
<dbReference type="InterPro" id="IPR035965">
    <property type="entry name" value="PAS-like_dom_sf"/>
</dbReference>
<dbReference type="InterPro" id="IPR013656">
    <property type="entry name" value="PAS_4"/>
</dbReference>
<feature type="domain" description="PAS" evidence="15">
    <location>
        <begin position="1608"/>
        <end position="1652"/>
    </location>
</feature>
<feature type="domain" description="PAC" evidence="16">
    <location>
        <begin position="618"/>
        <end position="669"/>
    </location>
</feature>
<name>A0A1I2G3L7_9FLAO</name>
<dbReference type="SMART" id="SM00091">
    <property type="entry name" value="PAS"/>
    <property type="match status" value="11"/>
</dbReference>